<dbReference type="InterPro" id="IPR018060">
    <property type="entry name" value="HTH_AraC"/>
</dbReference>
<keyword evidence="2" id="KW-0238">DNA-binding</keyword>
<dbReference type="EMBL" id="RSEB01000004">
    <property type="protein sequence ID" value="RRR98455.1"/>
    <property type="molecule type" value="Genomic_DNA"/>
</dbReference>
<dbReference type="AlphaFoldDB" id="A0A426UVS9"/>
<evidence type="ECO:0000256" key="4">
    <source>
        <dbReference type="SAM" id="MobiDB-lite"/>
    </source>
</evidence>
<feature type="compositionally biased region" description="Basic and acidic residues" evidence="4">
    <location>
        <begin position="289"/>
        <end position="311"/>
    </location>
</feature>
<dbReference type="PROSITE" id="PS01124">
    <property type="entry name" value="HTH_ARAC_FAMILY_2"/>
    <property type="match status" value="1"/>
</dbReference>
<dbReference type="InterPro" id="IPR050204">
    <property type="entry name" value="AraC_XylS_family_regulators"/>
</dbReference>
<organism evidence="6 7">
    <name type="scientific">Glycomyces terrestris</name>
    <dbReference type="NCBI Taxonomy" id="2493553"/>
    <lineage>
        <taxon>Bacteria</taxon>
        <taxon>Bacillati</taxon>
        <taxon>Actinomycetota</taxon>
        <taxon>Actinomycetes</taxon>
        <taxon>Glycomycetales</taxon>
        <taxon>Glycomycetaceae</taxon>
        <taxon>Glycomyces</taxon>
    </lineage>
</organism>
<dbReference type="SUPFAM" id="SSF46689">
    <property type="entry name" value="Homeodomain-like"/>
    <property type="match status" value="1"/>
</dbReference>
<dbReference type="Pfam" id="PF20240">
    <property type="entry name" value="DUF6597"/>
    <property type="match status" value="1"/>
</dbReference>
<evidence type="ECO:0000256" key="1">
    <source>
        <dbReference type="ARBA" id="ARBA00023015"/>
    </source>
</evidence>
<accession>A0A426UVS9</accession>
<evidence type="ECO:0000313" key="7">
    <source>
        <dbReference type="Proteomes" id="UP000277256"/>
    </source>
</evidence>
<dbReference type="SMART" id="SM00342">
    <property type="entry name" value="HTH_ARAC"/>
    <property type="match status" value="1"/>
</dbReference>
<feature type="region of interest" description="Disordered" evidence="4">
    <location>
        <begin position="265"/>
        <end position="320"/>
    </location>
</feature>
<dbReference type="RefSeq" id="WP_125248763.1">
    <property type="nucleotide sequence ID" value="NZ_RSEB01000004.1"/>
</dbReference>
<evidence type="ECO:0000256" key="2">
    <source>
        <dbReference type="ARBA" id="ARBA00023125"/>
    </source>
</evidence>
<dbReference type="Gene3D" id="1.10.10.60">
    <property type="entry name" value="Homeodomain-like"/>
    <property type="match status" value="1"/>
</dbReference>
<reference evidence="6 7" key="1">
    <citation type="submission" date="2018-12" db="EMBL/GenBank/DDBJ databases">
        <title>Glycomyces sp. YIM 121974 draft genome.</title>
        <authorList>
            <person name="Li Q."/>
        </authorList>
    </citation>
    <scope>NUCLEOTIDE SEQUENCE [LARGE SCALE GENOMIC DNA]</scope>
    <source>
        <strain evidence="6 7">YIM 121974</strain>
    </source>
</reference>
<evidence type="ECO:0000259" key="5">
    <source>
        <dbReference type="PROSITE" id="PS01124"/>
    </source>
</evidence>
<keyword evidence="1" id="KW-0805">Transcription regulation</keyword>
<dbReference type="InterPro" id="IPR046532">
    <property type="entry name" value="DUF6597"/>
</dbReference>
<dbReference type="Proteomes" id="UP000277256">
    <property type="component" value="Unassembled WGS sequence"/>
</dbReference>
<dbReference type="PANTHER" id="PTHR46796">
    <property type="entry name" value="HTH-TYPE TRANSCRIPTIONAL ACTIVATOR RHAS-RELATED"/>
    <property type="match status" value="1"/>
</dbReference>
<keyword evidence="7" id="KW-1185">Reference proteome</keyword>
<gene>
    <name evidence="6" type="ORF">EIW28_16355</name>
</gene>
<proteinExistence type="predicted"/>
<feature type="domain" description="HTH araC/xylS-type" evidence="5">
    <location>
        <begin position="158"/>
        <end position="260"/>
    </location>
</feature>
<evidence type="ECO:0000313" key="6">
    <source>
        <dbReference type="EMBL" id="RRR98455.1"/>
    </source>
</evidence>
<dbReference type="GO" id="GO:0043565">
    <property type="term" value="F:sequence-specific DNA binding"/>
    <property type="evidence" value="ECO:0007669"/>
    <property type="project" value="InterPro"/>
</dbReference>
<dbReference type="GO" id="GO:0003700">
    <property type="term" value="F:DNA-binding transcription factor activity"/>
    <property type="evidence" value="ECO:0007669"/>
    <property type="project" value="InterPro"/>
</dbReference>
<sequence>MDYVARVPAPPLDRYIDDLYYLSGKPRHARINVPPMPSAHLFLNLGDPARLWNSDPAAAPAFVADGWFAGMWTRRFTVEYPASVRLLGVHFKPWGTSPFTGMPASELTNRWVPVDAVWQRSLDRIRNRLHESGATAEALHSLEAELLARLVDAPPHGLGLVRHTARRLERAHGAVAIAGLADTAGVSASHLNTQFRLHVGVSPKRVARIYRFARLILSVDVQGPVDWAETAHRGGYFDQAHFSREFKEFTGHTPSQYLALRRRMPAEPDFPPDAGPMPAELLCTRPAPRPRDNVAPHDDEREDRGRSDHAQRGVGGRIHR</sequence>
<protein>
    <submittedName>
        <fullName evidence="6">AraC family transcriptional regulator</fullName>
    </submittedName>
</protein>
<dbReference type="InterPro" id="IPR009057">
    <property type="entry name" value="Homeodomain-like_sf"/>
</dbReference>
<dbReference type="OrthoDB" id="2559672at2"/>
<dbReference type="Pfam" id="PF12833">
    <property type="entry name" value="HTH_18"/>
    <property type="match status" value="1"/>
</dbReference>
<keyword evidence="3" id="KW-0804">Transcription</keyword>
<comment type="caution">
    <text evidence="6">The sequence shown here is derived from an EMBL/GenBank/DDBJ whole genome shotgun (WGS) entry which is preliminary data.</text>
</comment>
<evidence type="ECO:0000256" key="3">
    <source>
        <dbReference type="ARBA" id="ARBA00023163"/>
    </source>
</evidence>
<name>A0A426UVS9_9ACTN</name>